<sequence length="146" mass="15462">MAPHPSLISSAVHVSFIPIMFISKPHSCGRPTARSIRWHATLAAAPRVLIAAPLLQVRPAPPLVPPMGHGTLAQPSPMASNLASTQCPPTRAWTLLAQVFLPITRSTQSVAALPLHPDVATASICPAVRGCWTPPTVARRRRASSP</sequence>
<organism evidence="1 2">
    <name type="scientific">Zea mays</name>
    <name type="common">Maize</name>
    <dbReference type="NCBI Taxonomy" id="4577"/>
    <lineage>
        <taxon>Eukaryota</taxon>
        <taxon>Viridiplantae</taxon>
        <taxon>Streptophyta</taxon>
        <taxon>Embryophyta</taxon>
        <taxon>Tracheophyta</taxon>
        <taxon>Spermatophyta</taxon>
        <taxon>Magnoliopsida</taxon>
        <taxon>Liliopsida</taxon>
        <taxon>Poales</taxon>
        <taxon>Poaceae</taxon>
        <taxon>PACMAD clade</taxon>
        <taxon>Panicoideae</taxon>
        <taxon>Andropogonodae</taxon>
        <taxon>Andropogoneae</taxon>
        <taxon>Tripsacinae</taxon>
        <taxon>Zea</taxon>
    </lineage>
</organism>
<dbReference type="Proteomes" id="UP000007305">
    <property type="component" value="Chromosome 4"/>
</dbReference>
<name>A0A804P1S1_MAIZE</name>
<protein>
    <submittedName>
        <fullName evidence="1">Uncharacterized protein</fullName>
    </submittedName>
</protein>
<dbReference type="Gramene" id="Zm00001eb202500_T001">
    <property type="protein sequence ID" value="Zm00001eb202500_P001"/>
    <property type="gene ID" value="Zm00001eb202500"/>
</dbReference>
<dbReference type="EnsemblPlants" id="Zm00001eb202500_T001">
    <property type="protein sequence ID" value="Zm00001eb202500_P001"/>
    <property type="gene ID" value="Zm00001eb202500"/>
</dbReference>
<reference evidence="1" key="3">
    <citation type="submission" date="2021-05" db="UniProtKB">
        <authorList>
            <consortium name="EnsemblPlants"/>
        </authorList>
    </citation>
    <scope>IDENTIFICATION</scope>
    <source>
        <strain evidence="1">cv. B73</strain>
    </source>
</reference>
<dbReference type="AlphaFoldDB" id="A0A804P1S1"/>
<proteinExistence type="predicted"/>
<accession>A0A804P1S1</accession>
<evidence type="ECO:0000313" key="1">
    <source>
        <dbReference type="EnsemblPlants" id="Zm00001eb202500_P001"/>
    </source>
</evidence>
<reference evidence="2" key="1">
    <citation type="journal article" date="2009" name="Science">
        <title>The B73 maize genome: complexity, diversity, and dynamics.</title>
        <authorList>
            <person name="Schnable P.S."/>
            <person name="Ware D."/>
            <person name="Fulton R.S."/>
            <person name="Stein J.C."/>
            <person name="Wei F."/>
            <person name="Pasternak S."/>
            <person name="Liang C."/>
            <person name="Zhang J."/>
            <person name="Fulton L."/>
            <person name="Graves T.A."/>
            <person name="Minx P."/>
            <person name="Reily A.D."/>
            <person name="Courtney L."/>
            <person name="Kruchowski S.S."/>
            <person name="Tomlinson C."/>
            <person name="Strong C."/>
            <person name="Delehaunty K."/>
            <person name="Fronick C."/>
            <person name="Courtney B."/>
            <person name="Rock S.M."/>
            <person name="Belter E."/>
            <person name="Du F."/>
            <person name="Kim K."/>
            <person name="Abbott R.M."/>
            <person name="Cotton M."/>
            <person name="Levy A."/>
            <person name="Marchetto P."/>
            <person name="Ochoa K."/>
            <person name="Jackson S.M."/>
            <person name="Gillam B."/>
            <person name="Chen W."/>
            <person name="Yan L."/>
            <person name="Higginbotham J."/>
            <person name="Cardenas M."/>
            <person name="Waligorski J."/>
            <person name="Applebaum E."/>
            <person name="Phelps L."/>
            <person name="Falcone J."/>
            <person name="Kanchi K."/>
            <person name="Thane T."/>
            <person name="Scimone A."/>
            <person name="Thane N."/>
            <person name="Henke J."/>
            <person name="Wang T."/>
            <person name="Ruppert J."/>
            <person name="Shah N."/>
            <person name="Rotter K."/>
            <person name="Hodges J."/>
            <person name="Ingenthron E."/>
            <person name="Cordes M."/>
            <person name="Kohlberg S."/>
            <person name="Sgro J."/>
            <person name="Delgado B."/>
            <person name="Mead K."/>
            <person name="Chinwalla A."/>
            <person name="Leonard S."/>
            <person name="Crouse K."/>
            <person name="Collura K."/>
            <person name="Kudrna D."/>
            <person name="Currie J."/>
            <person name="He R."/>
            <person name="Angelova A."/>
            <person name="Rajasekar S."/>
            <person name="Mueller T."/>
            <person name="Lomeli R."/>
            <person name="Scara G."/>
            <person name="Ko A."/>
            <person name="Delaney K."/>
            <person name="Wissotski M."/>
            <person name="Lopez G."/>
            <person name="Campos D."/>
            <person name="Braidotti M."/>
            <person name="Ashley E."/>
            <person name="Golser W."/>
            <person name="Kim H."/>
            <person name="Lee S."/>
            <person name="Lin J."/>
            <person name="Dujmic Z."/>
            <person name="Kim W."/>
            <person name="Talag J."/>
            <person name="Zuccolo A."/>
            <person name="Fan C."/>
            <person name="Sebastian A."/>
            <person name="Kramer M."/>
            <person name="Spiegel L."/>
            <person name="Nascimento L."/>
            <person name="Zutavern T."/>
            <person name="Miller B."/>
            <person name="Ambroise C."/>
            <person name="Muller S."/>
            <person name="Spooner W."/>
            <person name="Narechania A."/>
            <person name="Ren L."/>
            <person name="Wei S."/>
            <person name="Kumari S."/>
            <person name="Faga B."/>
            <person name="Levy M.J."/>
            <person name="McMahan L."/>
            <person name="Van Buren P."/>
            <person name="Vaughn M.W."/>
            <person name="Ying K."/>
            <person name="Yeh C.-T."/>
            <person name="Emrich S.J."/>
            <person name="Jia Y."/>
            <person name="Kalyanaraman A."/>
            <person name="Hsia A.-P."/>
            <person name="Barbazuk W.B."/>
            <person name="Baucom R.S."/>
            <person name="Brutnell T.P."/>
            <person name="Carpita N.C."/>
            <person name="Chaparro C."/>
            <person name="Chia J.-M."/>
            <person name="Deragon J.-M."/>
            <person name="Estill J.C."/>
            <person name="Fu Y."/>
            <person name="Jeddeloh J.A."/>
            <person name="Han Y."/>
            <person name="Lee H."/>
            <person name="Li P."/>
            <person name="Lisch D.R."/>
            <person name="Liu S."/>
            <person name="Liu Z."/>
            <person name="Nagel D.H."/>
            <person name="McCann M.C."/>
            <person name="SanMiguel P."/>
            <person name="Myers A.M."/>
            <person name="Nettleton D."/>
            <person name="Nguyen J."/>
            <person name="Penning B.W."/>
            <person name="Ponnala L."/>
            <person name="Schneider K.L."/>
            <person name="Schwartz D.C."/>
            <person name="Sharma A."/>
            <person name="Soderlund C."/>
            <person name="Springer N.M."/>
            <person name="Sun Q."/>
            <person name="Wang H."/>
            <person name="Waterman M."/>
            <person name="Westerman R."/>
            <person name="Wolfgruber T.K."/>
            <person name="Yang L."/>
            <person name="Yu Y."/>
            <person name="Zhang L."/>
            <person name="Zhou S."/>
            <person name="Zhu Q."/>
            <person name="Bennetzen J.L."/>
            <person name="Dawe R.K."/>
            <person name="Jiang J."/>
            <person name="Jiang N."/>
            <person name="Presting G.G."/>
            <person name="Wessler S.R."/>
            <person name="Aluru S."/>
            <person name="Martienssen R.A."/>
            <person name="Clifton S.W."/>
            <person name="McCombie W.R."/>
            <person name="Wing R.A."/>
            <person name="Wilson R.K."/>
        </authorList>
    </citation>
    <scope>NUCLEOTIDE SEQUENCE [LARGE SCALE GENOMIC DNA]</scope>
    <source>
        <strain evidence="2">cv. B73</strain>
    </source>
</reference>
<evidence type="ECO:0000313" key="2">
    <source>
        <dbReference type="Proteomes" id="UP000007305"/>
    </source>
</evidence>
<keyword evidence="2" id="KW-1185">Reference proteome</keyword>
<dbReference type="InParanoid" id="A0A804P1S1"/>
<reference evidence="1" key="2">
    <citation type="submission" date="2019-07" db="EMBL/GenBank/DDBJ databases">
        <authorList>
            <person name="Seetharam A."/>
            <person name="Woodhouse M."/>
            <person name="Cannon E."/>
        </authorList>
    </citation>
    <scope>NUCLEOTIDE SEQUENCE [LARGE SCALE GENOMIC DNA]</scope>
    <source>
        <strain evidence="1">cv. B73</strain>
    </source>
</reference>